<protein>
    <submittedName>
        <fullName evidence="3">MLVIN_C domain-containing protein</fullName>
    </submittedName>
</protein>
<keyword evidence="2" id="KW-1185">Reference proteome</keyword>
<organism evidence="3">
    <name type="scientific">Haemonchus placei</name>
    <name type="common">Barber's pole worm</name>
    <dbReference type="NCBI Taxonomy" id="6290"/>
    <lineage>
        <taxon>Eukaryota</taxon>
        <taxon>Metazoa</taxon>
        <taxon>Ecdysozoa</taxon>
        <taxon>Nematoda</taxon>
        <taxon>Chromadorea</taxon>
        <taxon>Rhabditida</taxon>
        <taxon>Rhabditina</taxon>
        <taxon>Rhabditomorpha</taxon>
        <taxon>Strongyloidea</taxon>
        <taxon>Trichostrongylidae</taxon>
        <taxon>Haemonchus</taxon>
    </lineage>
</organism>
<dbReference type="Proteomes" id="UP000268014">
    <property type="component" value="Unassembled WGS sequence"/>
</dbReference>
<name>A0A0N4WQL1_HAEPC</name>
<sequence length="125" mass="14098">MKTRYDRSRLPPASLKVGDRVYLRGYAPKPGLSPKLCYPWIGQFWVIEVKHPHLTIVSISSPQSKPRTVHLNQVKKCFEISGPAFTHPWRPEEELEELTRANASLTLPVIGSDYTSLSSNETVPA</sequence>
<evidence type="ECO:0000313" key="2">
    <source>
        <dbReference type="Proteomes" id="UP000268014"/>
    </source>
</evidence>
<dbReference type="OrthoDB" id="5816542at2759"/>
<evidence type="ECO:0000313" key="1">
    <source>
        <dbReference type="EMBL" id="VDO50348.1"/>
    </source>
</evidence>
<accession>A0A0N4WQL1</accession>
<proteinExistence type="predicted"/>
<dbReference type="AlphaFoldDB" id="A0A0N4WQL1"/>
<gene>
    <name evidence="1" type="ORF">HPLM_LOCUS13713</name>
</gene>
<dbReference type="EMBL" id="UZAF01018316">
    <property type="protein sequence ID" value="VDO50348.1"/>
    <property type="molecule type" value="Genomic_DNA"/>
</dbReference>
<dbReference type="WBParaSite" id="HPLM_0001372101-mRNA-1">
    <property type="protein sequence ID" value="HPLM_0001372101-mRNA-1"/>
    <property type="gene ID" value="HPLM_0001372101"/>
</dbReference>
<reference evidence="1 2" key="2">
    <citation type="submission" date="2018-11" db="EMBL/GenBank/DDBJ databases">
        <authorList>
            <consortium name="Pathogen Informatics"/>
        </authorList>
    </citation>
    <scope>NUCLEOTIDE SEQUENCE [LARGE SCALE GENOMIC DNA]</scope>
    <source>
        <strain evidence="1 2">MHpl1</strain>
    </source>
</reference>
<reference evidence="3" key="1">
    <citation type="submission" date="2017-02" db="UniProtKB">
        <authorList>
            <consortium name="WormBaseParasite"/>
        </authorList>
    </citation>
    <scope>IDENTIFICATION</scope>
</reference>
<evidence type="ECO:0000313" key="3">
    <source>
        <dbReference type="WBParaSite" id="HPLM_0001372101-mRNA-1"/>
    </source>
</evidence>